<dbReference type="RefSeq" id="WP_044943749.1">
    <property type="nucleotide sequence ID" value="NZ_KN174170.1"/>
</dbReference>
<evidence type="ECO:0000313" key="4">
    <source>
        <dbReference type="EMBL" id="KGF52084.1"/>
    </source>
</evidence>
<keyword evidence="5" id="KW-1185">Reference proteome</keyword>
<keyword evidence="2" id="KW-0963">Cytoplasm</keyword>
<dbReference type="eggNOG" id="COG3052">
    <property type="taxonomic scope" value="Bacteria"/>
</dbReference>
<dbReference type="HOGENOM" id="CLU_158489_2_1_9"/>
<keyword evidence="3" id="KW-0597">Phosphoprotein</keyword>
<name>A0A096D3H7_FLAPL</name>
<dbReference type="AlphaFoldDB" id="A0A096D3H7"/>
<evidence type="ECO:0000256" key="3">
    <source>
        <dbReference type="ARBA" id="ARBA00022553"/>
    </source>
</evidence>
<protein>
    <submittedName>
        <fullName evidence="4">Citrate lyase acyl carrier protein</fullName>
    </submittedName>
</protein>
<evidence type="ECO:0000256" key="2">
    <source>
        <dbReference type="ARBA" id="ARBA00022490"/>
    </source>
</evidence>
<sequence>MTGRAGFEKPQDCVVVVSLRDTGGIALQLHSKQESMFGNTIRACAQACLEELGVKNAAVEIQDFGSLDFVIRARLKTAVDRARRANHE</sequence>
<dbReference type="NCBIfam" id="TIGR01608">
    <property type="entry name" value="citD"/>
    <property type="match status" value="1"/>
</dbReference>
<dbReference type="EMBL" id="ADLO01000132">
    <property type="protein sequence ID" value="KGF52084.1"/>
    <property type="molecule type" value="Genomic_DNA"/>
</dbReference>
<accession>A0A096D3H7</accession>
<dbReference type="Pfam" id="PF06857">
    <property type="entry name" value="ACP"/>
    <property type="match status" value="1"/>
</dbReference>
<dbReference type="InterPro" id="IPR023439">
    <property type="entry name" value="Mal_deCO2ase/Cit_lyase_ACP"/>
</dbReference>
<comment type="subcellular location">
    <subcellularLocation>
        <location evidence="1">Cytoplasm</location>
    </subcellularLocation>
</comment>
<dbReference type="Proteomes" id="UP000029585">
    <property type="component" value="Unassembled WGS sequence"/>
</dbReference>
<organism evidence="4 5">
    <name type="scientific">Flavonifractor plautii 1_3_50AFAA</name>
    <dbReference type="NCBI Taxonomy" id="742738"/>
    <lineage>
        <taxon>Bacteria</taxon>
        <taxon>Bacillati</taxon>
        <taxon>Bacillota</taxon>
        <taxon>Clostridia</taxon>
        <taxon>Eubacteriales</taxon>
        <taxon>Oscillospiraceae</taxon>
        <taxon>Flavonifractor</taxon>
    </lineage>
</organism>
<proteinExistence type="predicted"/>
<keyword evidence="4" id="KW-0456">Lyase</keyword>
<gene>
    <name evidence="4" type="ORF">HMPREF9460_04136</name>
</gene>
<evidence type="ECO:0000313" key="5">
    <source>
        <dbReference type="Proteomes" id="UP000029585"/>
    </source>
</evidence>
<dbReference type="InterPro" id="IPR006495">
    <property type="entry name" value="CitD"/>
</dbReference>
<reference evidence="4 5" key="1">
    <citation type="submission" date="2011-08" db="EMBL/GenBank/DDBJ databases">
        <title>The Genome Sequence of Clostridium orbiscindens 1_3_50AFAA.</title>
        <authorList>
            <consortium name="The Broad Institute Genome Sequencing Platform"/>
            <person name="Earl A."/>
            <person name="Ward D."/>
            <person name="Feldgarden M."/>
            <person name="Gevers D."/>
            <person name="Daigneault M."/>
            <person name="Strauss J."/>
            <person name="Allen-Vercoe E."/>
            <person name="Young S.K."/>
            <person name="Zeng Q."/>
            <person name="Gargeya S."/>
            <person name="Fitzgerald M."/>
            <person name="Haas B."/>
            <person name="Abouelleil A."/>
            <person name="Alvarado L."/>
            <person name="Arachchi H.M."/>
            <person name="Berlin A."/>
            <person name="Brown A."/>
            <person name="Chapman S.B."/>
            <person name="Chen Z."/>
            <person name="Dunbar C."/>
            <person name="Freedman E."/>
            <person name="Gearin G."/>
            <person name="Gellesch M."/>
            <person name="Goldberg J."/>
            <person name="Griggs A."/>
            <person name="Gujja S."/>
            <person name="Heiman D."/>
            <person name="Howarth C."/>
            <person name="Larson L."/>
            <person name="Lui A."/>
            <person name="MacDonald P.J.P."/>
            <person name="Montmayeur A."/>
            <person name="Murphy C."/>
            <person name="Neiman D."/>
            <person name="Pearson M."/>
            <person name="Priest M."/>
            <person name="Roberts A."/>
            <person name="Saif S."/>
            <person name="Shea T."/>
            <person name="Shenoy N."/>
            <person name="Sisk P."/>
            <person name="Stolte C."/>
            <person name="Sykes S."/>
            <person name="Wortman J."/>
            <person name="Nusbaum C."/>
            <person name="Birren B."/>
        </authorList>
    </citation>
    <scope>NUCLEOTIDE SEQUENCE [LARGE SCALE GENOMIC DNA]</scope>
    <source>
        <strain evidence="4 5">1_3_50AFAA</strain>
    </source>
</reference>
<dbReference type="GO" id="GO:0005737">
    <property type="term" value="C:cytoplasm"/>
    <property type="evidence" value="ECO:0007669"/>
    <property type="project" value="UniProtKB-SubCell"/>
</dbReference>
<evidence type="ECO:0000256" key="1">
    <source>
        <dbReference type="ARBA" id="ARBA00004496"/>
    </source>
</evidence>
<dbReference type="NCBIfam" id="NF009726">
    <property type="entry name" value="PRK13253.1"/>
    <property type="match status" value="1"/>
</dbReference>
<dbReference type="GO" id="GO:0016829">
    <property type="term" value="F:lyase activity"/>
    <property type="evidence" value="ECO:0007669"/>
    <property type="project" value="UniProtKB-KW"/>
</dbReference>
<comment type="caution">
    <text evidence="4">The sequence shown here is derived from an EMBL/GenBank/DDBJ whole genome shotgun (WGS) entry which is preliminary data.</text>
</comment>